<comment type="caution">
    <text evidence="1">The sequence shown here is derived from an EMBL/GenBank/DDBJ whole genome shotgun (WGS) entry which is preliminary data.</text>
</comment>
<dbReference type="EMBL" id="JAEMNX010000003">
    <property type="protein sequence ID" value="MBJ7536996.1"/>
    <property type="molecule type" value="Genomic_DNA"/>
</dbReference>
<proteinExistence type="predicted"/>
<dbReference type="RefSeq" id="WP_199467176.1">
    <property type="nucleotide sequence ID" value="NZ_JAEMNX010000003.1"/>
</dbReference>
<evidence type="ECO:0000313" key="1">
    <source>
        <dbReference type="EMBL" id="MBJ7536996.1"/>
    </source>
</evidence>
<name>A0A934N5F6_9GAMM</name>
<organism evidence="1 2">
    <name type="scientific">Marinomonas transparens</name>
    <dbReference type="NCBI Taxonomy" id="2795388"/>
    <lineage>
        <taxon>Bacteria</taxon>
        <taxon>Pseudomonadati</taxon>
        <taxon>Pseudomonadota</taxon>
        <taxon>Gammaproteobacteria</taxon>
        <taxon>Oceanospirillales</taxon>
        <taxon>Oceanospirillaceae</taxon>
        <taxon>Marinomonas</taxon>
    </lineage>
</organism>
<dbReference type="Proteomes" id="UP000628710">
    <property type="component" value="Unassembled WGS sequence"/>
</dbReference>
<protein>
    <submittedName>
        <fullName evidence="1">Uncharacterized protein</fullName>
    </submittedName>
</protein>
<accession>A0A934N5F6</accession>
<dbReference type="AlphaFoldDB" id="A0A934N5F6"/>
<evidence type="ECO:0000313" key="2">
    <source>
        <dbReference type="Proteomes" id="UP000628710"/>
    </source>
</evidence>
<gene>
    <name evidence="1" type="ORF">I8J31_04800</name>
</gene>
<keyword evidence="2" id="KW-1185">Reference proteome</keyword>
<reference evidence="1" key="1">
    <citation type="submission" date="2020-12" db="EMBL/GenBank/DDBJ databases">
        <title>Marinomonas arctica sp. nov., a psychrotolerant bacterium isolated from the Arctic.</title>
        <authorList>
            <person name="Zhang Y."/>
        </authorList>
    </citation>
    <scope>NUCLEOTIDE SEQUENCE</scope>
    <source>
        <strain evidence="1">C1424</strain>
    </source>
</reference>
<sequence>MNEQQPETLISRVKAMQSEYHTLLFAWFSPTKDFHFSGVSVEDEINKIWRKFRAYCKRNNIQLQGIRRIKTTRKHKAKVFELALFVPNASLDAVKNQLSDAFPKSDFKTTVMPPITEERGIQYIENIMLYPDQPNAYLSLISATPNPLATQTQQ</sequence>